<dbReference type="InterPro" id="IPR045584">
    <property type="entry name" value="Pilin-like"/>
</dbReference>
<gene>
    <name evidence="7" type="ORF">WMO29_08050</name>
</gene>
<dbReference type="PANTHER" id="PTHR30093">
    <property type="entry name" value="GENERAL SECRETION PATHWAY PROTEIN G"/>
    <property type="match status" value="1"/>
</dbReference>
<keyword evidence="4 6" id="KW-1133">Transmembrane helix</keyword>
<keyword evidence="2" id="KW-0488">Methylation</keyword>
<accession>A0ABV1FH95</accession>
<dbReference type="PANTHER" id="PTHR30093:SF44">
    <property type="entry name" value="TYPE II SECRETION SYSTEM CORE PROTEIN G"/>
    <property type="match status" value="1"/>
</dbReference>
<evidence type="ECO:0000256" key="4">
    <source>
        <dbReference type="ARBA" id="ARBA00022989"/>
    </source>
</evidence>
<dbReference type="InterPro" id="IPR012902">
    <property type="entry name" value="N_methyl_site"/>
</dbReference>
<evidence type="ECO:0000313" key="7">
    <source>
        <dbReference type="EMBL" id="MEQ2472441.1"/>
    </source>
</evidence>
<comment type="caution">
    <text evidence="7">The sequence shown here is derived from an EMBL/GenBank/DDBJ whole genome shotgun (WGS) entry which is preliminary data.</text>
</comment>
<evidence type="ECO:0000313" key="8">
    <source>
        <dbReference type="Proteomes" id="UP001438008"/>
    </source>
</evidence>
<dbReference type="Gene3D" id="3.30.700.10">
    <property type="entry name" value="Glycoprotein, Type 4 Pilin"/>
    <property type="match status" value="1"/>
</dbReference>
<keyword evidence="8" id="KW-1185">Reference proteome</keyword>
<dbReference type="EMBL" id="JBBMFE010000006">
    <property type="protein sequence ID" value="MEQ2472441.1"/>
    <property type="molecule type" value="Genomic_DNA"/>
</dbReference>
<evidence type="ECO:0000256" key="1">
    <source>
        <dbReference type="ARBA" id="ARBA00004167"/>
    </source>
</evidence>
<dbReference type="SUPFAM" id="SSF54523">
    <property type="entry name" value="Pili subunits"/>
    <property type="match status" value="1"/>
</dbReference>
<keyword evidence="5 6" id="KW-0472">Membrane</keyword>
<dbReference type="PROSITE" id="PS00409">
    <property type="entry name" value="PROKAR_NTER_METHYL"/>
    <property type="match status" value="1"/>
</dbReference>
<keyword evidence="3 6" id="KW-0812">Transmembrane</keyword>
<name>A0ABV1FH95_9FIRM</name>
<sequence>MKFQKNKQGFTLVELIVVLVILAILAALLVPALTGYIDRAKEKKVTAEAKGIWTAAQAAASEYYGLHINDTAMQKSMTNSCTINGKRYVNLGRISNSTFSDELKKWHTKNLTASQMIGQQVLIYLESTDKTNPQYQFGNASVPIQGQSLKVNMKNNFGSNVPGNAVFIQIFYDENCRVLAHNFGKEGYLVTMTEGQAPVCEKNGKVL</sequence>
<dbReference type="RefSeq" id="WP_349164407.1">
    <property type="nucleotide sequence ID" value="NZ_JBBMFE010000006.1"/>
</dbReference>
<dbReference type="Proteomes" id="UP001438008">
    <property type="component" value="Unassembled WGS sequence"/>
</dbReference>
<evidence type="ECO:0000256" key="2">
    <source>
        <dbReference type="ARBA" id="ARBA00022481"/>
    </source>
</evidence>
<evidence type="ECO:0000256" key="3">
    <source>
        <dbReference type="ARBA" id="ARBA00022692"/>
    </source>
</evidence>
<evidence type="ECO:0000256" key="6">
    <source>
        <dbReference type="SAM" id="Phobius"/>
    </source>
</evidence>
<proteinExistence type="predicted"/>
<comment type="subcellular location">
    <subcellularLocation>
        <location evidence="1">Membrane</location>
        <topology evidence="1">Single-pass membrane protein</topology>
    </subcellularLocation>
</comment>
<feature type="transmembrane region" description="Helical" evidence="6">
    <location>
        <begin position="12"/>
        <end position="37"/>
    </location>
</feature>
<organism evidence="7 8">
    <name type="scientific">Laedolimicola intestinihominis</name>
    <dbReference type="NCBI Taxonomy" id="3133166"/>
    <lineage>
        <taxon>Bacteria</taxon>
        <taxon>Bacillati</taxon>
        <taxon>Bacillota</taxon>
        <taxon>Clostridia</taxon>
        <taxon>Lachnospirales</taxon>
        <taxon>Lachnospiraceae</taxon>
        <taxon>Laedolimicola</taxon>
    </lineage>
</organism>
<protein>
    <submittedName>
        <fullName evidence="7">Type II secretion system protein</fullName>
    </submittedName>
</protein>
<reference evidence="7 8" key="1">
    <citation type="submission" date="2024-03" db="EMBL/GenBank/DDBJ databases">
        <title>Human intestinal bacterial collection.</title>
        <authorList>
            <person name="Pauvert C."/>
            <person name="Hitch T.C.A."/>
            <person name="Clavel T."/>
        </authorList>
    </citation>
    <scope>NUCLEOTIDE SEQUENCE [LARGE SCALE GENOMIC DNA]</scope>
    <source>
        <strain evidence="7 8">CLA-AA-H132</strain>
    </source>
</reference>
<dbReference type="Pfam" id="PF07963">
    <property type="entry name" value="N_methyl"/>
    <property type="match status" value="1"/>
</dbReference>
<dbReference type="NCBIfam" id="TIGR02532">
    <property type="entry name" value="IV_pilin_GFxxxE"/>
    <property type="match status" value="1"/>
</dbReference>
<evidence type="ECO:0000256" key="5">
    <source>
        <dbReference type="ARBA" id="ARBA00023136"/>
    </source>
</evidence>